<reference evidence="3" key="1">
    <citation type="journal article" date="2010" name="Nat. Biotechnol.">
        <title>Draft genome sequence of the oilseed species Ricinus communis.</title>
        <authorList>
            <person name="Chan A.P."/>
            <person name="Crabtree J."/>
            <person name="Zhao Q."/>
            <person name="Lorenzi H."/>
            <person name="Orvis J."/>
            <person name="Puiu D."/>
            <person name="Melake-Berhan A."/>
            <person name="Jones K.M."/>
            <person name="Redman J."/>
            <person name="Chen G."/>
            <person name="Cahoon E.B."/>
            <person name="Gedil M."/>
            <person name="Stanke M."/>
            <person name="Haas B.J."/>
            <person name="Wortman J.R."/>
            <person name="Fraser-Liggett C.M."/>
            <person name="Ravel J."/>
            <person name="Rabinowicz P.D."/>
        </authorList>
    </citation>
    <scope>NUCLEOTIDE SEQUENCE [LARGE SCALE GENOMIC DNA]</scope>
    <source>
        <strain evidence="3">cv. Hale</strain>
    </source>
</reference>
<dbReference type="OrthoDB" id="1741718at2759"/>
<name>B9RVF0_RICCO</name>
<organism evidence="2 3">
    <name type="scientific">Ricinus communis</name>
    <name type="common">Castor bean</name>
    <dbReference type="NCBI Taxonomy" id="3988"/>
    <lineage>
        <taxon>Eukaryota</taxon>
        <taxon>Viridiplantae</taxon>
        <taxon>Streptophyta</taxon>
        <taxon>Embryophyta</taxon>
        <taxon>Tracheophyta</taxon>
        <taxon>Spermatophyta</taxon>
        <taxon>Magnoliopsida</taxon>
        <taxon>eudicotyledons</taxon>
        <taxon>Gunneridae</taxon>
        <taxon>Pentapetalae</taxon>
        <taxon>rosids</taxon>
        <taxon>fabids</taxon>
        <taxon>Malpighiales</taxon>
        <taxon>Euphorbiaceae</taxon>
        <taxon>Acalyphoideae</taxon>
        <taxon>Acalypheae</taxon>
        <taxon>Ricinus</taxon>
    </lineage>
</organism>
<dbReference type="eggNOG" id="ENOG502SAE2">
    <property type="taxonomic scope" value="Eukaryota"/>
</dbReference>
<proteinExistence type="predicted"/>
<dbReference type="EMBL" id="EQ973820">
    <property type="protein sequence ID" value="EEF44651.1"/>
    <property type="molecule type" value="Genomic_DNA"/>
</dbReference>
<feature type="compositionally biased region" description="Basic residues" evidence="1">
    <location>
        <begin position="93"/>
        <end position="102"/>
    </location>
</feature>
<dbReference type="PANTHER" id="PTHR33257:SF46">
    <property type="entry name" value="OVATE FAMILY PROTEIN"/>
    <property type="match status" value="1"/>
</dbReference>
<dbReference type="STRING" id="3988.B9RVF0"/>
<evidence type="ECO:0000313" key="2">
    <source>
        <dbReference type="EMBL" id="EEF44651.1"/>
    </source>
</evidence>
<feature type="region of interest" description="Disordered" evidence="1">
    <location>
        <begin position="64"/>
        <end position="178"/>
    </location>
</feature>
<dbReference type="AlphaFoldDB" id="B9RVF0"/>
<evidence type="ECO:0000313" key="3">
    <source>
        <dbReference type="Proteomes" id="UP000008311"/>
    </source>
</evidence>
<gene>
    <name evidence="2" type="ORF">RCOM_1134830</name>
</gene>
<accession>B9RVF0</accession>
<dbReference type="Proteomes" id="UP000008311">
    <property type="component" value="Unassembled WGS sequence"/>
</dbReference>
<sequence length="227" mass="24923">MLASSSNLPRKTLKIKKQNDDKLFSKQLTSQKGMISMAKPKFSIEDYHGGSAVAVPFTWESQPGTPKINHFRENPLPPLTPPPSYFYNSSPKPKPKTRKHSRPNNLFNSIFPKRTASTRKTAFPASPASSSNSSSTSSSSFSSRIASTSYSVPSSPVTVSRGRIRCGISSPRKSFESSRMVQQQDEDHEHECESPVSTLCFGNGGRGASARSRGFYASMIKVLLRDV</sequence>
<evidence type="ECO:0000256" key="1">
    <source>
        <dbReference type="SAM" id="MobiDB-lite"/>
    </source>
</evidence>
<dbReference type="KEGG" id="rcu:8282743"/>
<protein>
    <submittedName>
        <fullName evidence="2">Uncharacterized protein</fullName>
    </submittedName>
</protein>
<feature type="compositionally biased region" description="Pro residues" evidence="1">
    <location>
        <begin position="75"/>
        <end position="84"/>
    </location>
</feature>
<dbReference type="PANTHER" id="PTHR33257">
    <property type="entry name" value="OS05G0165500 PROTEIN"/>
    <property type="match status" value="1"/>
</dbReference>
<keyword evidence="3" id="KW-1185">Reference proteome</keyword>
<feature type="compositionally biased region" description="Low complexity" evidence="1">
    <location>
        <begin position="122"/>
        <end position="160"/>
    </location>
</feature>
<dbReference type="InParanoid" id="B9RVF0"/>